<evidence type="ECO:0000313" key="1">
    <source>
        <dbReference type="EMBL" id="TYP97181.1"/>
    </source>
</evidence>
<dbReference type="Proteomes" id="UP000325105">
    <property type="component" value="Unassembled WGS sequence"/>
</dbReference>
<keyword evidence="2" id="KW-1185">Reference proteome</keyword>
<dbReference type="AlphaFoldDB" id="A0A5S5DMU2"/>
<reference evidence="1 2" key="1">
    <citation type="submission" date="2019-07" db="EMBL/GenBank/DDBJ databases">
        <title>Genomic Encyclopedia of Archaeal and Bacterial Type Strains, Phase II (KMG-II): from individual species to whole genera.</title>
        <authorList>
            <person name="Goeker M."/>
        </authorList>
    </citation>
    <scope>NUCLEOTIDE SEQUENCE [LARGE SCALE GENOMIC DNA]</scope>
    <source>
        <strain evidence="1 2">DSM 18850</strain>
    </source>
</reference>
<organism evidence="1 2">
    <name type="scientific">Sphingobacterium allocomposti</name>
    <dbReference type="NCBI Taxonomy" id="415956"/>
    <lineage>
        <taxon>Bacteria</taxon>
        <taxon>Pseudomonadati</taxon>
        <taxon>Bacteroidota</taxon>
        <taxon>Sphingobacteriia</taxon>
        <taxon>Sphingobacteriales</taxon>
        <taxon>Sphingobacteriaceae</taxon>
        <taxon>Sphingobacterium</taxon>
    </lineage>
</organism>
<evidence type="ECO:0000313" key="2">
    <source>
        <dbReference type="Proteomes" id="UP000325105"/>
    </source>
</evidence>
<gene>
    <name evidence="1" type="ORF">BC792_103107</name>
</gene>
<accession>A0A5S5DMU2</accession>
<comment type="caution">
    <text evidence="1">The sequence shown here is derived from an EMBL/GenBank/DDBJ whole genome shotgun (WGS) entry which is preliminary data.</text>
</comment>
<dbReference type="EMBL" id="VNHX01000003">
    <property type="protein sequence ID" value="TYP97181.1"/>
    <property type="molecule type" value="Genomic_DNA"/>
</dbReference>
<proteinExistence type="predicted"/>
<sequence>MPVIDMQNFITAKSKLYIDEKISSIIRSKLFVNRYRVR</sequence>
<name>A0A5S5DMU2_9SPHI</name>
<protein>
    <submittedName>
        <fullName evidence="1">Uncharacterized protein</fullName>
    </submittedName>
</protein>